<dbReference type="AlphaFoldDB" id="T0GQL0"/>
<dbReference type="Proteomes" id="UP000015524">
    <property type="component" value="Unassembled WGS sequence"/>
</dbReference>
<keyword evidence="3" id="KW-1185">Reference proteome</keyword>
<feature type="region of interest" description="Disordered" evidence="1">
    <location>
        <begin position="34"/>
        <end position="64"/>
    </location>
</feature>
<evidence type="ECO:0000313" key="2">
    <source>
        <dbReference type="EMBL" id="EQB06216.1"/>
    </source>
</evidence>
<dbReference type="EMBL" id="ATIB01000017">
    <property type="protein sequence ID" value="EQB06216.1"/>
    <property type="molecule type" value="Genomic_DNA"/>
</dbReference>
<accession>T0GQL0</accession>
<organism evidence="2 3">
    <name type="scientific">Sphingobium baderi LL03</name>
    <dbReference type="NCBI Taxonomy" id="1114964"/>
    <lineage>
        <taxon>Bacteria</taxon>
        <taxon>Pseudomonadati</taxon>
        <taxon>Pseudomonadota</taxon>
        <taxon>Alphaproteobacteria</taxon>
        <taxon>Sphingomonadales</taxon>
        <taxon>Sphingomonadaceae</taxon>
        <taxon>Sphingobium</taxon>
    </lineage>
</organism>
<protein>
    <submittedName>
        <fullName evidence="2">Uncharacterized protein</fullName>
    </submittedName>
</protein>
<comment type="caution">
    <text evidence="2">The sequence shown here is derived from an EMBL/GenBank/DDBJ whole genome shotgun (WGS) entry which is preliminary data.</text>
</comment>
<proteinExistence type="predicted"/>
<sequence length="64" mass="6936">MRGSLTQRLRATPFLIGEADGLLILEPLRFIPVSSGRSEDPTGHGHNPARCGSDFLSFHESASE</sequence>
<gene>
    <name evidence="2" type="ORF">L485_00890</name>
</gene>
<evidence type="ECO:0000256" key="1">
    <source>
        <dbReference type="SAM" id="MobiDB-lite"/>
    </source>
</evidence>
<evidence type="ECO:0000313" key="3">
    <source>
        <dbReference type="Proteomes" id="UP000015524"/>
    </source>
</evidence>
<name>T0GQL0_9SPHN</name>
<dbReference type="PATRIC" id="fig|1114964.3.peg.154"/>
<dbReference type="RefSeq" id="WP_021243203.1">
    <property type="nucleotide sequence ID" value="NZ_ATIB01000017.1"/>
</dbReference>
<reference evidence="2 3" key="1">
    <citation type="journal article" date="2013" name="Genome Announc.">
        <title>Draft Genome Sequence of a Hexachlorocyclohexane-Degrading Bacterium, Sphingobium baderi Strain LL03T.</title>
        <authorList>
            <person name="Kaur J."/>
            <person name="Verma H."/>
            <person name="Tripathi C."/>
            <person name="Khurana J.P."/>
            <person name="Lal R."/>
        </authorList>
    </citation>
    <scope>NUCLEOTIDE SEQUENCE [LARGE SCALE GENOMIC DNA]</scope>
    <source>
        <strain evidence="2 3">LL03</strain>
    </source>
</reference>